<dbReference type="Pfam" id="PF05225">
    <property type="entry name" value="HTH_psq"/>
    <property type="match status" value="1"/>
</dbReference>
<dbReference type="InterPro" id="IPR004875">
    <property type="entry name" value="DDE_SF_endonuclease_dom"/>
</dbReference>
<dbReference type="Proteomes" id="UP000467700">
    <property type="component" value="Unassembled WGS sequence"/>
</dbReference>
<evidence type="ECO:0000256" key="3">
    <source>
        <dbReference type="ARBA" id="ARBA00023242"/>
    </source>
</evidence>
<dbReference type="PANTHER" id="PTHR19303:SF74">
    <property type="entry name" value="POGO TRANSPOSABLE ELEMENT WITH KRAB DOMAIN"/>
    <property type="match status" value="1"/>
</dbReference>
<keyword evidence="3" id="KW-0539">Nucleus</keyword>
<evidence type="ECO:0000313" key="7">
    <source>
        <dbReference type="Proteomes" id="UP000467700"/>
    </source>
</evidence>
<dbReference type="Pfam" id="PF03184">
    <property type="entry name" value="DDE_1"/>
    <property type="match status" value="1"/>
</dbReference>
<keyword evidence="7" id="KW-1185">Reference proteome</keyword>
<gene>
    <name evidence="6" type="ORF">AAE3_LOCUS5173</name>
</gene>
<comment type="subcellular location">
    <subcellularLocation>
        <location evidence="1">Nucleus</location>
    </subcellularLocation>
</comment>
<dbReference type="InterPro" id="IPR050863">
    <property type="entry name" value="CenT-Element_Derived"/>
</dbReference>
<dbReference type="InterPro" id="IPR007889">
    <property type="entry name" value="HTH_Psq"/>
</dbReference>
<dbReference type="OrthoDB" id="3265672at2759"/>
<evidence type="ECO:0000256" key="4">
    <source>
        <dbReference type="SAM" id="MobiDB-lite"/>
    </source>
</evidence>
<dbReference type="AlphaFoldDB" id="A0A8S0VRA5"/>
<feature type="compositionally biased region" description="Basic residues" evidence="4">
    <location>
        <begin position="689"/>
        <end position="698"/>
    </location>
</feature>
<dbReference type="InterPro" id="IPR006600">
    <property type="entry name" value="HTH_CenpB_DNA-bd_dom"/>
</dbReference>
<evidence type="ECO:0000313" key="6">
    <source>
        <dbReference type="EMBL" id="CAA7262795.1"/>
    </source>
</evidence>
<feature type="region of interest" description="Disordered" evidence="4">
    <location>
        <begin position="379"/>
        <end position="411"/>
    </location>
</feature>
<evidence type="ECO:0000256" key="1">
    <source>
        <dbReference type="ARBA" id="ARBA00004123"/>
    </source>
</evidence>
<name>A0A8S0VRA5_CYCAE</name>
<dbReference type="Pfam" id="PF03221">
    <property type="entry name" value="HTH_Tnp_Tc5"/>
    <property type="match status" value="1"/>
</dbReference>
<keyword evidence="2" id="KW-0238">DNA-binding</keyword>
<dbReference type="GO" id="GO:0003677">
    <property type="term" value="F:DNA binding"/>
    <property type="evidence" value="ECO:0007669"/>
    <property type="project" value="UniProtKB-KW"/>
</dbReference>
<proteinExistence type="predicted"/>
<feature type="domain" description="HTH CENPB-type" evidence="5">
    <location>
        <begin position="67"/>
        <end position="132"/>
    </location>
</feature>
<feature type="compositionally biased region" description="Polar residues" evidence="4">
    <location>
        <begin position="729"/>
        <end position="738"/>
    </location>
</feature>
<comment type="caution">
    <text evidence="6">The sequence shown here is derived from an EMBL/GenBank/DDBJ whole genome shotgun (WGS) entry which is preliminary data.</text>
</comment>
<dbReference type="EMBL" id="CACVBS010000037">
    <property type="protein sequence ID" value="CAA7262795.1"/>
    <property type="molecule type" value="Genomic_DNA"/>
</dbReference>
<protein>
    <recommendedName>
        <fullName evidence="5">HTH CENPB-type domain-containing protein</fullName>
    </recommendedName>
</protein>
<dbReference type="GO" id="GO:0005634">
    <property type="term" value="C:nucleus"/>
    <property type="evidence" value="ECO:0007669"/>
    <property type="project" value="UniProtKB-SubCell"/>
</dbReference>
<feature type="compositionally biased region" description="Gly residues" evidence="4">
    <location>
        <begin position="573"/>
        <end position="583"/>
    </location>
</feature>
<dbReference type="SMART" id="SM00674">
    <property type="entry name" value="CENPB"/>
    <property type="match status" value="1"/>
</dbReference>
<evidence type="ECO:0000259" key="5">
    <source>
        <dbReference type="PROSITE" id="PS51253"/>
    </source>
</evidence>
<dbReference type="PANTHER" id="PTHR19303">
    <property type="entry name" value="TRANSPOSON"/>
    <property type="match status" value="1"/>
</dbReference>
<organism evidence="6 7">
    <name type="scientific">Cyclocybe aegerita</name>
    <name type="common">Black poplar mushroom</name>
    <name type="synonym">Agrocybe aegerita</name>
    <dbReference type="NCBI Taxonomy" id="1973307"/>
    <lineage>
        <taxon>Eukaryota</taxon>
        <taxon>Fungi</taxon>
        <taxon>Dikarya</taxon>
        <taxon>Basidiomycota</taxon>
        <taxon>Agaricomycotina</taxon>
        <taxon>Agaricomycetes</taxon>
        <taxon>Agaricomycetidae</taxon>
        <taxon>Agaricales</taxon>
        <taxon>Agaricineae</taxon>
        <taxon>Bolbitiaceae</taxon>
        <taxon>Cyclocybe</taxon>
    </lineage>
</organism>
<reference evidence="6 7" key="1">
    <citation type="submission" date="2020-01" db="EMBL/GenBank/DDBJ databases">
        <authorList>
            <person name="Gupta K D."/>
        </authorList>
    </citation>
    <scope>NUCLEOTIDE SEQUENCE [LARGE SCALE GENOMIC DNA]</scope>
</reference>
<evidence type="ECO:0000256" key="2">
    <source>
        <dbReference type="ARBA" id="ARBA00023125"/>
    </source>
</evidence>
<accession>A0A8S0VRA5</accession>
<sequence length="766" mass="84212">MPYQYTIPNLNGLSQEEKIALAIQAVHDSGSTPDGRTNLSLRRAAADFEVPRSTLTDRFNGKLTRHAANEHRQTLNNDEEEVLAEWAKVQGRRGVPLSPSALIEHAEAIAGKAVGPTWASRFLNRHPDLKTRWTQSLEDCRANNANETTVFGFLDMYEDLVNEFNIPPENIYNMDEKGIQLGVGKRMNVIIDRTQENVYNVEDGNRELATVIETLKRDFEPMSAARNKTNGYRLLILDGHNSHCTYRFCKFAAEKRIIIICLPSHTTHVLQPCDVGVFGPLASCWKAEVNAVSKQRGSITKSTLLSHYSRARDKAFKETTIKAAFLKTGIWPIDRHAIDPIVFEPSKNTTTQSAQPLPTKVPSLLRVIPAPLPVPGITATATPLPPTPALSRIEESPSSTSISEGNGTASVNQSVGTQVITQTEEEAMLERIEIVLPKRLRKNASRSALWAQNDELFKLLEMAGHELKAFYGQMKLMDLENGKLREQLYGRRSKKREVRRTSEARHMTSEEVLEGLARGEWEIAAMARREEGRKAREEAKREVVWLRVTEFGPMLREATAEAKRMGVVPVGNSRGGRGGIPRGGRGRANRGNLDSPSTSDADVGPAPIEDTAPPTTTERGRGRGRGRGRASATTNRGGARGVRGGARGRGRGRRAPAGVQMDTVDEHSEIAEAQDMEEPAPPAQEPRARPRPRPRPIKQKQAQPPPATNVNEGTTEAGLGDTPSAEHSLPSTVPSRTQDPALESSSSSAQEQGAPSGRRSQPARMR</sequence>
<dbReference type="PROSITE" id="PS51253">
    <property type="entry name" value="HTH_CENPB"/>
    <property type="match status" value="1"/>
</dbReference>
<feature type="compositionally biased region" description="Low complexity" evidence="4">
    <location>
        <begin position="743"/>
        <end position="757"/>
    </location>
</feature>
<feature type="region of interest" description="Disordered" evidence="4">
    <location>
        <begin position="566"/>
        <end position="766"/>
    </location>
</feature>